<reference evidence="6" key="2">
    <citation type="submission" date="2021-04" db="EMBL/GenBank/DDBJ databases">
        <authorList>
            <person name="Gilroy R."/>
        </authorList>
    </citation>
    <scope>NUCLEOTIDE SEQUENCE</scope>
    <source>
        <strain evidence="6">USAMLcec3-2134</strain>
    </source>
</reference>
<dbReference type="SMART" id="SM00382">
    <property type="entry name" value="AAA"/>
    <property type="match status" value="1"/>
</dbReference>
<evidence type="ECO:0000256" key="3">
    <source>
        <dbReference type="ARBA" id="ARBA00022840"/>
    </source>
</evidence>
<dbReference type="Gene3D" id="3.40.50.300">
    <property type="entry name" value="P-loop containing nucleotide triphosphate hydrolases"/>
    <property type="match status" value="1"/>
</dbReference>
<dbReference type="PROSITE" id="PS50893">
    <property type="entry name" value="ABC_TRANSPORTER_2"/>
    <property type="match status" value="1"/>
</dbReference>
<accession>A0A9D2SE69</accession>
<dbReference type="PANTHER" id="PTHR42794">
    <property type="entry name" value="HEMIN IMPORT ATP-BINDING PROTEIN HMUV"/>
    <property type="match status" value="1"/>
</dbReference>
<evidence type="ECO:0000256" key="2">
    <source>
        <dbReference type="ARBA" id="ARBA00022741"/>
    </source>
</evidence>
<keyword evidence="1" id="KW-0813">Transport</keyword>
<protein>
    <submittedName>
        <fullName evidence="6">ABC transporter ATP-binding protein</fullName>
    </submittedName>
</protein>
<dbReference type="Pfam" id="PF00005">
    <property type="entry name" value="ABC_tran"/>
    <property type="match status" value="1"/>
</dbReference>
<keyword evidence="4" id="KW-1278">Translocase</keyword>
<dbReference type="EMBL" id="DWXE01000040">
    <property type="protein sequence ID" value="HJB91821.1"/>
    <property type="molecule type" value="Genomic_DNA"/>
</dbReference>
<sequence>MKQTALKLQGVTAGYGSEPVLKDISFSLEEGKRLAILGPNGSGKTTLLRVLDGLLEWKGELKILGKDAAGLKREELARSVAMMGQFAGASLPYTVEETVLMGRYIHMSRGILAAPGSEDLQAARNCIDAVGLAGWEQRRVTELSGGQLQRVFLARTLAQQPSIILLDEPTSHLDLKYQTELTDYIRRWGEQPGHTVVGVLHDINLALRMADTFLFIKEGKCLAFGGAEILTAELLTEAYGMDVAAYMRESADRMEDIVNGKSLQKPL</sequence>
<dbReference type="PANTHER" id="PTHR42794:SF1">
    <property type="entry name" value="HEMIN IMPORT ATP-BINDING PROTEIN HMUV"/>
    <property type="match status" value="1"/>
</dbReference>
<dbReference type="Proteomes" id="UP000886883">
    <property type="component" value="Unassembled WGS sequence"/>
</dbReference>
<reference evidence="6" key="1">
    <citation type="journal article" date="2021" name="PeerJ">
        <title>Extensive microbial diversity within the chicken gut microbiome revealed by metagenomics and culture.</title>
        <authorList>
            <person name="Gilroy R."/>
            <person name="Ravi A."/>
            <person name="Getino M."/>
            <person name="Pursley I."/>
            <person name="Horton D.L."/>
            <person name="Alikhan N.F."/>
            <person name="Baker D."/>
            <person name="Gharbi K."/>
            <person name="Hall N."/>
            <person name="Watson M."/>
            <person name="Adriaenssens E.M."/>
            <person name="Foster-Nyarko E."/>
            <person name="Jarju S."/>
            <person name="Secka A."/>
            <person name="Antonio M."/>
            <person name="Oren A."/>
            <person name="Chaudhuri R.R."/>
            <person name="La Ragione R."/>
            <person name="Hildebrand F."/>
            <person name="Pallen M.J."/>
        </authorList>
    </citation>
    <scope>NUCLEOTIDE SEQUENCE</scope>
    <source>
        <strain evidence="6">USAMLcec3-2134</strain>
    </source>
</reference>
<evidence type="ECO:0000313" key="7">
    <source>
        <dbReference type="Proteomes" id="UP000886883"/>
    </source>
</evidence>
<dbReference type="AlphaFoldDB" id="A0A9D2SE69"/>
<comment type="caution">
    <text evidence="6">The sequence shown here is derived from an EMBL/GenBank/DDBJ whole genome shotgun (WGS) entry which is preliminary data.</text>
</comment>
<dbReference type="FunFam" id="3.40.50.300:FF:000134">
    <property type="entry name" value="Iron-enterobactin ABC transporter ATP-binding protein"/>
    <property type="match status" value="1"/>
</dbReference>
<dbReference type="InterPro" id="IPR003439">
    <property type="entry name" value="ABC_transporter-like_ATP-bd"/>
</dbReference>
<dbReference type="InterPro" id="IPR027417">
    <property type="entry name" value="P-loop_NTPase"/>
</dbReference>
<gene>
    <name evidence="6" type="ORF">H9763_10230</name>
</gene>
<feature type="domain" description="ABC transporter" evidence="5">
    <location>
        <begin position="6"/>
        <end position="243"/>
    </location>
</feature>
<organism evidence="6 7">
    <name type="scientific">Candidatus Eisenbergiella merdigallinarum</name>
    <dbReference type="NCBI Taxonomy" id="2838552"/>
    <lineage>
        <taxon>Bacteria</taxon>
        <taxon>Bacillati</taxon>
        <taxon>Bacillota</taxon>
        <taxon>Clostridia</taxon>
        <taxon>Lachnospirales</taxon>
        <taxon>Lachnospiraceae</taxon>
        <taxon>Eisenbergiella</taxon>
    </lineage>
</organism>
<dbReference type="GO" id="GO:0005524">
    <property type="term" value="F:ATP binding"/>
    <property type="evidence" value="ECO:0007669"/>
    <property type="project" value="UniProtKB-KW"/>
</dbReference>
<evidence type="ECO:0000259" key="5">
    <source>
        <dbReference type="PROSITE" id="PS50893"/>
    </source>
</evidence>
<dbReference type="InterPro" id="IPR017871">
    <property type="entry name" value="ABC_transporter-like_CS"/>
</dbReference>
<evidence type="ECO:0000313" key="6">
    <source>
        <dbReference type="EMBL" id="HJB91821.1"/>
    </source>
</evidence>
<name>A0A9D2SE69_9FIRM</name>
<proteinExistence type="predicted"/>
<dbReference type="PROSITE" id="PS00211">
    <property type="entry name" value="ABC_TRANSPORTER_1"/>
    <property type="match status" value="1"/>
</dbReference>
<keyword evidence="3 6" id="KW-0067">ATP-binding</keyword>
<dbReference type="GO" id="GO:0016887">
    <property type="term" value="F:ATP hydrolysis activity"/>
    <property type="evidence" value="ECO:0007669"/>
    <property type="project" value="InterPro"/>
</dbReference>
<dbReference type="InterPro" id="IPR003593">
    <property type="entry name" value="AAA+_ATPase"/>
</dbReference>
<dbReference type="CDD" id="cd03214">
    <property type="entry name" value="ABC_Iron-Siderophores_B12_Hemin"/>
    <property type="match status" value="1"/>
</dbReference>
<keyword evidence="2" id="KW-0547">Nucleotide-binding</keyword>
<dbReference type="SUPFAM" id="SSF52540">
    <property type="entry name" value="P-loop containing nucleoside triphosphate hydrolases"/>
    <property type="match status" value="1"/>
</dbReference>
<evidence type="ECO:0000256" key="1">
    <source>
        <dbReference type="ARBA" id="ARBA00022448"/>
    </source>
</evidence>
<evidence type="ECO:0000256" key="4">
    <source>
        <dbReference type="ARBA" id="ARBA00022967"/>
    </source>
</evidence>